<dbReference type="EMBL" id="CAUWAG010000020">
    <property type="protein sequence ID" value="CAJ2513035.1"/>
    <property type="molecule type" value="Genomic_DNA"/>
</dbReference>
<evidence type="ECO:0000313" key="1">
    <source>
        <dbReference type="EMBL" id="CAJ2513035.1"/>
    </source>
</evidence>
<dbReference type="PANTHER" id="PTHR37535">
    <property type="entry name" value="FLUG DOMAIN PROTEIN"/>
    <property type="match status" value="1"/>
</dbReference>
<gene>
    <name evidence="1" type="ORF">KHLLAP_LOCUS13503</name>
</gene>
<reference evidence="1" key="1">
    <citation type="submission" date="2023-10" db="EMBL/GenBank/DDBJ databases">
        <authorList>
            <person name="Hackl T."/>
        </authorList>
    </citation>
    <scope>NUCLEOTIDE SEQUENCE</scope>
</reference>
<proteinExistence type="predicted"/>
<dbReference type="PANTHER" id="PTHR37535:SF4">
    <property type="entry name" value="FLUG DOMAIN-CONTAINING PROTEIN"/>
    <property type="match status" value="1"/>
</dbReference>
<protein>
    <submittedName>
        <fullName evidence="1">Uu.00g011540.m01.CDS01</fullName>
    </submittedName>
</protein>
<keyword evidence="2" id="KW-1185">Reference proteome</keyword>
<dbReference type="InterPro" id="IPR021842">
    <property type="entry name" value="DUF3435"/>
</dbReference>
<sequence length="242" mass="28707">MRRKAVFQRIKGAELSDDEAMIYAKLRDDMDILITDYLGDAPDSIRDQMMRHDPKFATFHSAYQNHNLQFDSQNAFLEEEKQVQLFKLFAHISISRDPRAVRDMIPEDIWSNLPPDPEISELEALRAELKGGQHRLVSNEHKAKIRQLTYTISLKRTNRDKLIIKKYYKDYFYNGPTRDIERQAWGEEKDEYVKPKLYLNIPKRARLAELLCHQPEHWSQERISEARVEVIDLYAALYKVMH</sequence>
<name>A0AAI8VYP1_9PEZI</name>
<dbReference type="Pfam" id="PF11917">
    <property type="entry name" value="DUF3435"/>
    <property type="match status" value="1"/>
</dbReference>
<dbReference type="Proteomes" id="UP001295740">
    <property type="component" value="Unassembled WGS sequence"/>
</dbReference>
<organism evidence="1 2">
    <name type="scientific">Anthostomella pinea</name>
    <dbReference type="NCBI Taxonomy" id="933095"/>
    <lineage>
        <taxon>Eukaryota</taxon>
        <taxon>Fungi</taxon>
        <taxon>Dikarya</taxon>
        <taxon>Ascomycota</taxon>
        <taxon>Pezizomycotina</taxon>
        <taxon>Sordariomycetes</taxon>
        <taxon>Xylariomycetidae</taxon>
        <taxon>Xylariales</taxon>
        <taxon>Xylariaceae</taxon>
        <taxon>Anthostomella</taxon>
    </lineage>
</organism>
<accession>A0AAI8VYP1</accession>
<dbReference type="AlphaFoldDB" id="A0AAI8VYP1"/>
<evidence type="ECO:0000313" key="2">
    <source>
        <dbReference type="Proteomes" id="UP001295740"/>
    </source>
</evidence>
<comment type="caution">
    <text evidence="1">The sequence shown here is derived from an EMBL/GenBank/DDBJ whole genome shotgun (WGS) entry which is preliminary data.</text>
</comment>